<dbReference type="Proteomes" id="UP001060112">
    <property type="component" value="Chromosome"/>
</dbReference>
<name>A0ABY5I184_9FIRM</name>
<dbReference type="SUPFAM" id="SSF56784">
    <property type="entry name" value="HAD-like"/>
    <property type="match status" value="1"/>
</dbReference>
<evidence type="ECO:0000313" key="2">
    <source>
        <dbReference type="Proteomes" id="UP001060112"/>
    </source>
</evidence>
<dbReference type="SFLD" id="SFLDS00003">
    <property type="entry name" value="Haloacid_Dehalogenase"/>
    <property type="match status" value="1"/>
</dbReference>
<dbReference type="PANTHER" id="PTHR10000">
    <property type="entry name" value="PHOSPHOSERINE PHOSPHATASE"/>
    <property type="match status" value="1"/>
</dbReference>
<dbReference type="PANTHER" id="PTHR10000:SF8">
    <property type="entry name" value="HAD SUPERFAMILY HYDROLASE-LIKE, TYPE 3"/>
    <property type="match status" value="1"/>
</dbReference>
<dbReference type="Gene3D" id="3.30.1240.10">
    <property type="match status" value="1"/>
</dbReference>
<accession>A0ABY5I184</accession>
<dbReference type="InterPro" id="IPR023214">
    <property type="entry name" value="HAD_sf"/>
</dbReference>
<dbReference type="RefSeq" id="WP_290137771.1">
    <property type="nucleotide sequence ID" value="NZ_CP101620.1"/>
</dbReference>
<organism evidence="1 2">
    <name type="scientific">Allocoprobacillus halotolerans</name>
    <dbReference type="NCBI Taxonomy" id="2944914"/>
    <lineage>
        <taxon>Bacteria</taxon>
        <taxon>Bacillati</taxon>
        <taxon>Bacillota</taxon>
        <taxon>Erysipelotrichia</taxon>
        <taxon>Erysipelotrichales</taxon>
        <taxon>Erysipelotrichaceae</taxon>
        <taxon>Allocoprobacillus</taxon>
    </lineage>
</organism>
<proteinExistence type="predicted"/>
<dbReference type="InterPro" id="IPR006379">
    <property type="entry name" value="HAD-SF_hydro_IIB"/>
</dbReference>
<keyword evidence="1" id="KW-0378">Hydrolase</keyword>
<dbReference type="Gene3D" id="3.40.50.1000">
    <property type="entry name" value="HAD superfamily/HAD-like"/>
    <property type="match status" value="1"/>
</dbReference>
<dbReference type="NCBIfam" id="TIGR01484">
    <property type="entry name" value="HAD-SF-IIB"/>
    <property type="match status" value="1"/>
</dbReference>
<dbReference type="GO" id="GO:0016787">
    <property type="term" value="F:hydrolase activity"/>
    <property type="evidence" value="ECO:0007669"/>
    <property type="project" value="UniProtKB-KW"/>
</dbReference>
<dbReference type="EMBL" id="CP101620">
    <property type="protein sequence ID" value="UTY37843.1"/>
    <property type="molecule type" value="Genomic_DNA"/>
</dbReference>
<dbReference type="Pfam" id="PF08282">
    <property type="entry name" value="Hydrolase_3"/>
    <property type="match status" value="1"/>
</dbReference>
<sequence>MKILISDVDGTLIHHDQNISDENIRYMKELQKQGHQIALCTGRNRFEMQWILDAIDFPYDYLILNNGAQIVDKNHHVLYEKYLDGDVGKAVLDYLSNFEELAFFYSDGKVSYGYENGHCMERMTKEQKPQDGMLCDRYQLSSCFEIISFHQKNYEMDITRPCFEYIEKHWKEQLSIYYNLHCVDIVAKGCSKGNALLWLCQYLGVKDDDVYAIGDSYNDLSMLEKARNSYTFDYAHQDIKLLITQHVHYVYEVIQEMLGGKI</sequence>
<dbReference type="SFLD" id="SFLDG01140">
    <property type="entry name" value="C2.B:_Phosphomannomutase_and_P"/>
    <property type="match status" value="1"/>
</dbReference>
<evidence type="ECO:0000313" key="1">
    <source>
        <dbReference type="EMBL" id="UTY37843.1"/>
    </source>
</evidence>
<reference evidence="1" key="1">
    <citation type="submission" date="2022-07" db="EMBL/GenBank/DDBJ databases">
        <title>Faecal culturing of patients with breast cancer.</title>
        <authorList>
            <person name="Teng N.M.Y."/>
            <person name="Kiu R."/>
            <person name="Evans R."/>
            <person name="Baker D.J."/>
            <person name="Zenner C."/>
            <person name="Robinson S.D."/>
            <person name="Hall L.J."/>
        </authorList>
    </citation>
    <scope>NUCLEOTIDE SEQUENCE</scope>
    <source>
        <strain evidence="1">LH1062</strain>
    </source>
</reference>
<protein>
    <submittedName>
        <fullName evidence="1">Cof-type HAD-IIB family hydrolase</fullName>
    </submittedName>
</protein>
<keyword evidence="2" id="KW-1185">Reference proteome</keyword>
<gene>
    <name evidence="1" type="ORF">NMU03_08885</name>
</gene>
<dbReference type="InterPro" id="IPR036412">
    <property type="entry name" value="HAD-like_sf"/>
</dbReference>
<dbReference type="NCBIfam" id="TIGR00099">
    <property type="entry name" value="Cof-subfamily"/>
    <property type="match status" value="1"/>
</dbReference>
<dbReference type="InterPro" id="IPR000150">
    <property type="entry name" value="Cof"/>
</dbReference>